<evidence type="ECO:0008006" key="5">
    <source>
        <dbReference type="Google" id="ProtNLM"/>
    </source>
</evidence>
<dbReference type="Proteomes" id="UP000018538">
    <property type="component" value="Unassembled WGS sequence"/>
</dbReference>
<gene>
    <name evidence="3" type="ORF">YYC_03974</name>
</gene>
<keyword evidence="4" id="KW-1185">Reference proteome</keyword>
<proteinExistence type="predicted"/>
<dbReference type="EMBL" id="KI635789">
    <property type="protein sequence ID" value="ETB58360.1"/>
    <property type="molecule type" value="Genomic_DNA"/>
</dbReference>
<evidence type="ECO:0000313" key="4">
    <source>
        <dbReference type="Proteomes" id="UP000018538"/>
    </source>
</evidence>
<dbReference type="SUPFAM" id="SSF57802">
    <property type="entry name" value="Rubredoxin-like"/>
    <property type="match status" value="1"/>
</dbReference>
<reference evidence="3 4" key="1">
    <citation type="submission" date="2013-11" db="EMBL/GenBank/DDBJ databases">
        <title>The Genome Sequence of Plasmodium yoelii 17X.</title>
        <authorList>
            <consortium name="The Broad Institute Genomics Platform"/>
            <consortium name="The Broad Institute Genome Sequencing Center for Infectious Disease"/>
            <person name="Neafsey D."/>
            <person name="Adams J."/>
            <person name="Walker B."/>
            <person name="Young S.K."/>
            <person name="Zeng Q."/>
            <person name="Gargeya S."/>
            <person name="Fitzgerald M."/>
            <person name="Haas B."/>
            <person name="Abouelleil A."/>
            <person name="Alvarado L."/>
            <person name="Chapman S.B."/>
            <person name="Gainer-Dewar J."/>
            <person name="Goldberg J."/>
            <person name="Griggs A."/>
            <person name="Gujja S."/>
            <person name="Hansen M."/>
            <person name="Howarth C."/>
            <person name="Imamovic A."/>
            <person name="Ireland A."/>
            <person name="Larimer J."/>
            <person name="McCowan C."/>
            <person name="Murphy C."/>
            <person name="Pearson M."/>
            <person name="Poon T.W."/>
            <person name="Priest M."/>
            <person name="Roberts A."/>
            <person name="Saif S."/>
            <person name="Shea T."/>
            <person name="Sykes S."/>
            <person name="Wortman J."/>
            <person name="Nusbaum C."/>
            <person name="Birren B."/>
        </authorList>
    </citation>
    <scope>NUCLEOTIDE SEQUENCE [LARGE SCALE GENOMIC DNA]</scope>
    <source>
        <strain evidence="3 4">17X</strain>
    </source>
</reference>
<protein>
    <recommendedName>
        <fullName evidence="5">Rubredoxin-like domain-containing protein</fullName>
    </recommendedName>
</protein>
<keyword evidence="1" id="KW-0175">Coiled coil</keyword>
<dbReference type="OrthoDB" id="368964at2759"/>
<evidence type="ECO:0000256" key="1">
    <source>
        <dbReference type="SAM" id="Coils"/>
    </source>
</evidence>
<keyword evidence="2" id="KW-0472">Membrane</keyword>
<dbReference type="AlphaFoldDB" id="V7PH70"/>
<organism evidence="3 4">
    <name type="scientific">Plasmodium yoelii 17X</name>
    <dbReference type="NCBI Taxonomy" id="1323249"/>
    <lineage>
        <taxon>Eukaryota</taxon>
        <taxon>Sar</taxon>
        <taxon>Alveolata</taxon>
        <taxon>Apicomplexa</taxon>
        <taxon>Aconoidasida</taxon>
        <taxon>Haemosporida</taxon>
        <taxon>Plasmodiidae</taxon>
        <taxon>Plasmodium</taxon>
        <taxon>Plasmodium (Vinckeia)</taxon>
    </lineage>
</organism>
<keyword evidence="2" id="KW-1133">Transmembrane helix</keyword>
<feature type="transmembrane region" description="Helical" evidence="2">
    <location>
        <begin position="82"/>
        <end position="102"/>
    </location>
</feature>
<name>V7PH70_PLAYE</name>
<keyword evidence="2" id="KW-0812">Transmembrane</keyword>
<feature type="coiled-coil region" evidence="1">
    <location>
        <begin position="103"/>
        <end position="130"/>
    </location>
</feature>
<evidence type="ECO:0000256" key="2">
    <source>
        <dbReference type="SAM" id="Phobius"/>
    </source>
</evidence>
<evidence type="ECO:0000313" key="3">
    <source>
        <dbReference type="EMBL" id="ETB58360.1"/>
    </source>
</evidence>
<sequence length="168" mass="19602">MKLIILIYIYSITFFMVSSIKIRRNNYYINSNIFRSKNTNSLTHNKSAYANNNNKGQTYIQKAQSCITDIRKDFFKQVINNINTYGIAIAVFAFSSLLGLFYKTQNKKNNENATKNLNNDENELSKYRCMKCNLLIYPAKGREQKFLKDNYICPNCGQSDMGKYNTRK</sequence>
<accession>V7PH70</accession>